<keyword evidence="1" id="KW-0472">Membrane</keyword>
<gene>
    <name evidence="2" type="ORF">D806_010440</name>
</gene>
<keyword evidence="1" id="KW-0812">Transmembrane</keyword>
<dbReference type="AlphaFoldDB" id="A0A2U9PJW3"/>
<evidence type="ECO:0000313" key="2">
    <source>
        <dbReference type="EMBL" id="AWT52033.1"/>
    </source>
</evidence>
<reference evidence="3" key="2">
    <citation type="submission" date="2018-03" db="EMBL/GenBank/DDBJ databases">
        <authorList>
            <person name="Derbyshire K."/>
            <person name="Gray T.A."/>
            <person name="Champion M."/>
        </authorList>
    </citation>
    <scope>NUCLEOTIDE SEQUENCE [LARGE SCALE GENOMIC DNA]</scope>
    <source>
        <strain evidence="3">MKD8</strain>
    </source>
</reference>
<evidence type="ECO:0008006" key="4">
    <source>
        <dbReference type="Google" id="ProtNLM"/>
    </source>
</evidence>
<dbReference type="EMBL" id="CP027541">
    <property type="protein sequence ID" value="AWT52033.1"/>
    <property type="molecule type" value="Genomic_DNA"/>
</dbReference>
<dbReference type="RefSeq" id="WP_003892413.1">
    <property type="nucleotide sequence ID" value="NZ_CP027541.1"/>
</dbReference>
<feature type="transmembrane region" description="Helical" evidence="1">
    <location>
        <begin position="39"/>
        <end position="61"/>
    </location>
</feature>
<reference evidence="2 3" key="1">
    <citation type="journal article" date="2013" name="Genome Announc.">
        <title>Draft genome sequence of MKD8, a conjugal recipient Mycobacterium smegmatis strain.</title>
        <authorList>
            <person name="Gray T.A."/>
            <person name="Palumbo M.J."/>
            <person name="Derbyshire K.M."/>
        </authorList>
    </citation>
    <scope>NUCLEOTIDE SEQUENCE [LARGE SCALE GENOMIC DNA]</scope>
    <source>
        <strain evidence="2 3">MKD8</strain>
    </source>
</reference>
<feature type="transmembrane region" description="Helical" evidence="1">
    <location>
        <begin position="12"/>
        <end position="33"/>
    </location>
</feature>
<keyword evidence="1" id="KW-1133">Transmembrane helix</keyword>
<protein>
    <recommendedName>
        <fullName evidence="4">Transmembrane protein</fullName>
    </recommendedName>
</protein>
<dbReference type="Proteomes" id="UP000011200">
    <property type="component" value="Chromosome"/>
</dbReference>
<evidence type="ECO:0000256" key="1">
    <source>
        <dbReference type="SAM" id="Phobius"/>
    </source>
</evidence>
<accession>A0A2U9PJW3</accession>
<proteinExistence type="predicted"/>
<evidence type="ECO:0000313" key="3">
    <source>
        <dbReference type="Proteomes" id="UP000011200"/>
    </source>
</evidence>
<organism evidence="2 3">
    <name type="scientific">Mycolicibacterium smegmatis (strain MKD8)</name>
    <name type="common">Mycobacterium smegmatis</name>
    <dbReference type="NCBI Taxonomy" id="1214915"/>
    <lineage>
        <taxon>Bacteria</taxon>
        <taxon>Bacillati</taxon>
        <taxon>Actinomycetota</taxon>
        <taxon>Actinomycetes</taxon>
        <taxon>Mycobacteriales</taxon>
        <taxon>Mycobacteriaceae</taxon>
        <taxon>Mycolicibacterium</taxon>
    </lineage>
</organism>
<name>A0A2U9PJW3_MYCSE</name>
<sequence>MRVKPGRISVSYVAYVMLLLGFISLGVLVGSLAVGSPDVARLAGVALAGSVTASVVGFRVAARKFKAERGADAHNVSIFDRPRDAEAADRYAQRYRPVDTDTDTDTVAVAVLPAAETAAARERRAA</sequence>